<dbReference type="Gene3D" id="3.40.640.10">
    <property type="entry name" value="Type I PLP-dependent aspartate aminotransferase-like (Major domain)"/>
    <property type="match status" value="1"/>
</dbReference>
<dbReference type="InterPro" id="IPR015421">
    <property type="entry name" value="PyrdxlP-dep_Trfase_major"/>
</dbReference>
<gene>
    <name evidence="8" type="primary">aspB</name>
    <name evidence="8" type="ORF">CM240_1688</name>
</gene>
<comment type="similarity">
    <text evidence="2 6">Belongs to the class-I pyridoxal-phosphate-dependent aminotransferase family.</text>
</comment>
<evidence type="ECO:0000259" key="7">
    <source>
        <dbReference type="Pfam" id="PF00155"/>
    </source>
</evidence>
<dbReference type="PRINTS" id="PR00753">
    <property type="entry name" value="ACCSYNTHASE"/>
</dbReference>
<dbReference type="OrthoDB" id="9802328at2"/>
<name>W6RVX1_9CLOT</name>
<dbReference type="GO" id="GO:0008483">
    <property type="term" value="F:transaminase activity"/>
    <property type="evidence" value="ECO:0007669"/>
    <property type="project" value="UniProtKB-KW"/>
</dbReference>
<dbReference type="PANTHER" id="PTHR46383">
    <property type="entry name" value="ASPARTATE AMINOTRANSFERASE"/>
    <property type="match status" value="1"/>
</dbReference>
<dbReference type="FunFam" id="3.40.640.10:FF:000033">
    <property type="entry name" value="Aspartate aminotransferase"/>
    <property type="match status" value="1"/>
</dbReference>
<dbReference type="InterPro" id="IPR015422">
    <property type="entry name" value="PyrdxlP-dep_Trfase_small"/>
</dbReference>
<dbReference type="eggNOG" id="COG0436">
    <property type="taxonomic scope" value="Bacteria"/>
</dbReference>
<dbReference type="CDD" id="cd00609">
    <property type="entry name" value="AAT_like"/>
    <property type="match status" value="1"/>
</dbReference>
<dbReference type="Gene3D" id="3.90.1150.10">
    <property type="entry name" value="Aspartate Aminotransferase, domain 1"/>
    <property type="match status" value="1"/>
</dbReference>
<dbReference type="EMBL" id="HG917868">
    <property type="protein sequence ID" value="CDM68846.1"/>
    <property type="molecule type" value="Genomic_DNA"/>
</dbReference>
<dbReference type="EC" id="2.6.1.-" evidence="6"/>
<dbReference type="STRING" id="1216932.CM240_1688"/>
<dbReference type="AlphaFoldDB" id="W6RVX1"/>
<dbReference type="SUPFAM" id="SSF53383">
    <property type="entry name" value="PLP-dependent transferases"/>
    <property type="match status" value="1"/>
</dbReference>
<sequence length="396" mass="44074">MKLSRKAEALAASLTLEITAKANEMKKQGIDVVSFGAGEPDFNTPDYIKEAAIKAINDNHTRYTATSGISELKKAIIKKFKEDNGLDYSEDQILISTGAKQSLANVFSAILNEGDEVLINIPYWVTYPELIKLNGGVPVFIKTKKENSFKFTLKELEENCTDKTKAILINSPNNPTGSVYSEEELRVIAEFAKEKDLIIISDEIYEKLIYDGKKHISIASLSEDAFNRTVVINGVSKTYAMTGWRIGYSAAPREINKLMINIQSHTTSNANAIAQYAALAALEGNDDEIKLMVKEFERRKNYMIQSINSIDSLETLHPNGAFYVMVDVSKVFGKKCDGKVIEGSMDFSKAILEKEKVAVIPGIAFGNDNYIRLSYATSMENIEEGIRRIEKFIKGL</sequence>
<dbReference type="Pfam" id="PF00155">
    <property type="entry name" value="Aminotran_1_2"/>
    <property type="match status" value="1"/>
</dbReference>
<accession>W6RVX1</accession>
<feature type="domain" description="Aminotransferase class I/classII large" evidence="7">
    <location>
        <begin position="31"/>
        <end position="389"/>
    </location>
</feature>
<dbReference type="RefSeq" id="WP_044038290.1">
    <property type="nucleotide sequence ID" value="NZ_HG917868.1"/>
</dbReference>
<evidence type="ECO:0000256" key="5">
    <source>
        <dbReference type="ARBA" id="ARBA00022898"/>
    </source>
</evidence>
<organism evidence="8 9">
    <name type="scientific">Clostridium bornimense</name>
    <dbReference type="NCBI Taxonomy" id="1216932"/>
    <lineage>
        <taxon>Bacteria</taxon>
        <taxon>Bacillati</taxon>
        <taxon>Bacillota</taxon>
        <taxon>Clostridia</taxon>
        <taxon>Eubacteriales</taxon>
        <taxon>Clostridiaceae</taxon>
        <taxon>Clostridium</taxon>
    </lineage>
</organism>
<evidence type="ECO:0000256" key="6">
    <source>
        <dbReference type="RuleBase" id="RU000481"/>
    </source>
</evidence>
<dbReference type="HOGENOM" id="CLU_017584_4_3_9"/>
<proteinExistence type="inferred from homology"/>
<dbReference type="PATRIC" id="fig|1216932.3.peg.1682"/>
<dbReference type="InterPro" id="IPR050596">
    <property type="entry name" value="AspAT/PAT-like"/>
</dbReference>
<keyword evidence="3 6" id="KW-0032">Aminotransferase</keyword>
<dbReference type="PROSITE" id="PS00105">
    <property type="entry name" value="AA_TRANSFER_CLASS_1"/>
    <property type="match status" value="1"/>
</dbReference>
<dbReference type="InterPro" id="IPR004839">
    <property type="entry name" value="Aminotransferase_I/II_large"/>
</dbReference>
<evidence type="ECO:0000256" key="1">
    <source>
        <dbReference type="ARBA" id="ARBA00001933"/>
    </source>
</evidence>
<dbReference type="PANTHER" id="PTHR46383:SF1">
    <property type="entry name" value="ASPARTATE AMINOTRANSFERASE"/>
    <property type="match status" value="1"/>
</dbReference>
<evidence type="ECO:0000256" key="3">
    <source>
        <dbReference type="ARBA" id="ARBA00022576"/>
    </source>
</evidence>
<keyword evidence="9" id="KW-1185">Reference proteome</keyword>
<reference evidence="8 9" key="1">
    <citation type="submission" date="2013-11" db="EMBL/GenBank/DDBJ databases">
        <title>Complete genome sequence of Clostridum sp. M2/40.</title>
        <authorList>
            <person name="Wibberg D."/>
            <person name="Puehler A."/>
            <person name="Schlueter A."/>
        </authorList>
    </citation>
    <scope>NUCLEOTIDE SEQUENCE [LARGE SCALE GENOMIC DNA]</scope>
    <source>
        <strain evidence="9">M2/40</strain>
    </source>
</reference>
<dbReference type="InterPro" id="IPR004838">
    <property type="entry name" value="NHTrfase_class1_PyrdxlP-BS"/>
</dbReference>
<protein>
    <recommendedName>
        <fullName evidence="6">Aminotransferase</fullName>
        <ecNumber evidence="6">2.6.1.-</ecNumber>
    </recommendedName>
</protein>
<keyword evidence="4 6" id="KW-0808">Transferase</keyword>
<comment type="cofactor">
    <cofactor evidence="1 6">
        <name>pyridoxal 5'-phosphate</name>
        <dbReference type="ChEBI" id="CHEBI:597326"/>
    </cofactor>
</comment>
<evidence type="ECO:0000313" key="8">
    <source>
        <dbReference type="EMBL" id="CDM68846.1"/>
    </source>
</evidence>
<dbReference type="InterPro" id="IPR015424">
    <property type="entry name" value="PyrdxlP-dep_Trfase"/>
</dbReference>
<dbReference type="GO" id="GO:0030170">
    <property type="term" value="F:pyridoxal phosphate binding"/>
    <property type="evidence" value="ECO:0007669"/>
    <property type="project" value="InterPro"/>
</dbReference>
<dbReference type="GO" id="GO:0006520">
    <property type="term" value="P:amino acid metabolic process"/>
    <property type="evidence" value="ECO:0007669"/>
    <property type="project" value="InterPro"/>
</dbReference>
<evidence type="ECO:0000313" key="9">
    <source>
        <dbReference type="Proteomes" id="UP000019426"/>
    </source>
</evidence>
<dbReference type="KEGG" id="clt:CM240_1688"/>
<evidence type="ECO:0000256" key="4">
    <source>
        <dbReference type="ARBA" id="ARBA00022679"/>
    </source>
</evidence>
<keyword evidence="5" id="KW-0663">Pyridoxal phosphate</keyword>
<evidence type="ECO:0000256" key="2">
    <source>
        <dbReference type="ARBA" id="ARBA00007441"/>
    </source>
</evidence>
<dbReference type="Proteomes" id="UP000019426">
    <property type="component" value="Chromosome M2/40_rep1"/>
</dbReference>